<dbReference type="InterPro" id="IPR014717">
    <property type="entry name" value="Transl_elong_EF1B/ribsomal_bS6"/>
</dbReference>
<dbReference type="InterPro" id="IPR035980">
    <property type="entry name" value="Ribosomal_bS6_sf"/>
</dbReference>
<gene>
    <name evidence="3" type="ORF">M5K25_004813</name>
</gene>
<evidence type="ECO:0000256" key="2">
    <source>
        <dbReference type="SAM" id="MobiDB-lite"/>
    </source>
</evidence>
<organism evidence="3 4">
    <name type="scientific">Dendrobium thyrsiflorum</name>
    <name type="common">Pinecone-like raceme dendrobium</name>
    <name type="synonym">Orchid</name>
    <dbReference type="NCBI Taxonomy" id="117978"/>
    <lineage>
        <taxon>Eukaryota</taxon>
        <taxon>Viridiplantae</taxon>
        <taxon>Streptophyta</taxon>
        <taxon>Embryophyta</taxon>
        <taxon>Tracheophyta</taxon>
        <taxon>Spermatophyta</taxon>
        <taxon>Magnoliopsida</taxon>
        <taxon>Liliopsida</taxon>
        <taxon>Asparagales</taxon>
        <taxon>Orchidaceae</taxon>
        <taxon>Epidendroideae</taxon>
        <taxon>Malaxideae</taxon>
        <taxon>Dendrobiinae</taxon>
        <taxon>Dendrobium</taxon>
    </lineage>
</organism>
<comment type="similarity">
    <text evidence="1">Belongs to the bacterial ribosomal protein bS6 family.</text>
</comment>
<dbReference type="InterPro" id="IPR000529">
    <property type="entry name" value="Ribosomal_bS6"/>
</dbReference>
<feature type="region of interest" description="Disordered" evidence="2">
    <location>
        <begin position="389"/>
        <end position="447"/>
    </location>
</feature>
<name>A0ABD0VMZ4_DENTH</name>
<reference evidence="3 4" key="1">
    <citation type="journal article" date="2024" name="Plant Biotechnol. J.">
        <title>Dendrobium thyrsiflorum genome and its molecular insights into genes involved in important horticultural traits.</title>
        <authorList>
            <person name="Chen B."/>
            <person name="Wang J.Y."/>
            <person name="Zheng P.J."/>
            <person name="Li K.L."/>
            <person name="Liang Y.M."/>
            <person name="Chen X.F."/>
            <person name="Zhang C."/>
            <person name="Zhao X."/>
            <person name="He X."/>
            <person name="Zhang G.Q."/>
            <person name="Liu Z.J."/>
            <person name="Xu Q."/>
        </authorList>
    </citation>
    <scope>NUCLEOTIDE SEQUENCE [LARGE SCALE GENOMIC DNA]</scope>
    <source>
        <strain evidence="3">GZMU011</strain>
    </source>
</reference>
<dbReference type="AlphaFoldDB" id="A0ABD0VMZ4"/>
<evidence type="ECO:0000256" key="1">
    <source>
        <dbReference type="ARBA" id="ARBA00009512"/>
    </source>
</evidence>
<keyword evidence="4" id="KW-1185">Reference proteome</keyword>
<dbReference type="Pfam" id="PF01250">
    <property type="entry name" value="Ribosomal_S6"/>
    <property type="match status" value="1"/>
</dbReference>
<sequence>MPLYDCMLLAKTSVKKEAIMNLVARLGKRIFQCNGVITDIKSFGTVQLGYGIKKLDGRHFQLAHCLPVKCSYHVKSGVLHDKIAFINFIDSPFSEASCARLIPISIGEVRKVEREWEIIKEDAYDEASNEYEVEGATIMATSGDVECVKDTDEVVTCGEKKESYKNEAISSLLSNYGLNSQLIPSFLPCLCSAFCGTLVAPLLNLRESNDNLLASYNGHNSSTSRQIFSCRTASHAVNLEHPLCFASAPCASTRTLRPRACALSLQLRSRALHSCGLAPTTSCTYPPVHPEPCAFTCALLVTIPRPALPRPASDLRVLQRCPVLLCYLLVHCTTSHLQAPRTPGPAPQEQLDPTSRSPGLHLKSKTPPQRSKSIFNSITSSNKAFAAYASSLMQTEKEPPSASDFPQPNRPSATGAPDADDNDGSTLLPQGTPVPKQRRPSSSLAYC</sequence>
<dbReference type="SUPFAM" id="SSF54995">
    <property type="entry name" value="Ribosomal protein S6"/>
    <property type="match status" value="1"/>
</dbReference>
<protein>
    <submittedName>
        <fullName evidence="3">Uncharacterized protein</fullName>
    </submittedName>
</protein>
<dbReference type="EMBL" id="JANQDX010000005">
    <property type="protein sequence ID" value="KAL0924012.1"/>
    <property type="molecule type" value="Genomic_DNA"/>
</dbReference>
<evidence type="ECO:0000313" key="4">
    <source>
        <dbReference type="Proteomes" id="UP001552299"/>
    </source>
</evidence>
<accession>A0ABD0VMZ4</accession>
<dbReference type="Proteomes" id="UP001552299">
    <property type="component" value="Unassembled WGS sequence"/>
</dbReference>
<comment type="caution">
    <text evidence="3">The sequence shown here is derived from an EMBL/GenBank/DDBJ whole genome shotgun (WGS) entry which is preliminary data.</text>
</comment>
<proteinExistence type="inferred from homology"/>
<feature type="region of interest" description="Disordered" evidence="2">
    <location>
        <begin position="338"/>
        <end position="375"/>
    </location>
</feature>
<evidence type="ECO:0000313" key="3">
    <source>
        <dbReference type="EMBL" id="KAL0924012.1"/>
    </source>
</evidence>
<feature type="compositionally biased region" description="Polar residues" evidence="2">
    <location>
        <begin position="366"/>
        <end position="375"/>
    </location>
</feature>
<dbReference type="Gene3D" id="3.30.70.60">
    <property type="match status" value="1"/>
</dbReference>